<evidence type="ECO:0000313" key="1">
    <source>
        <dbReference type="EMBL" id="KAG2492990.1"/>
    </source>
</evidence>
<dbReference type="Proteomes" id="UP000612055">
    <property type="component" value="Unassembled WGS sequence"/>
</dbReference>
<dbReference type="OrthoDB" id="3235800at2759"/>
<evidence type="ECO:0000313" key="2">
    <source>
        <dbReference type="Proteomes" id="UP000612055"/>
    </source>
</evidence>
<dbReference type="AlphaFoldDB" id="A0A835XZP7"/>
<keyword evidence="2" id="KW-1185">Reference proteome</keyword>
<organism evidence="1 2">
    <name type="scientific">Edaphochlamys debaryana</name>
    <dbReference type="NCBI Taxonomy" id="47281"/>
    <lineage>
        <taxon>Eukaryota</taxon>
        <taxon>Viridiplantae</taxon>
        <taxon>Chlorophyta</taxon>
        <taxon>core chlorophytes</taxon>
        <taxon>Chlorophyceae</taxon>
        <taxon>CS clade</taxon>
        <taxon>Chlamydomonadales</taxon>
        <taxon>Chlamydomonadales incertae sedis</taxon>
        <taxon>Edaphochlamys</taxon>
    </lineage>
</organism>
<dbReference type="EMBL" id="JAEHOE010000041">
    <property type="protein sequence ID" value="KAG2492990.1"/>
    <property type="molecule type" value="Genomic_DNA"/>
</dbReference>
<reference evidence="1" key="1">
    <citation type="journal article" date="2020" name="bioRxiv">
        <title>Comparative genomics of Chlamydomonas.</title>
        <authorList>
            <person name="Craig R.J."/>
            <person name="Hasan A.R."/>
            <person name="Ness R.W."/>
            <person name="Keightley P.D."/>
        </authorList>
    </citation>
    <scope>NUCLEOTIDE SEQUENCE</scope>
    <source>
        <strain evidence="1">CCAP 11/70</strain>
    </source>
</reference>
<protein>
    <submittedName>
        <fullName evidence="1">Uncharacterized protein</fullName>
    </submittedName>
</protein>
<name>A0A835XZP7_9CHLO</name>
<accession>A0A835XZP7</accession>
<sequence length="607" mass="63577">MFPCALADIPEHLLVVLVAPAASREAMRALAERTPALQLRGRMVVRWARHLARVYPDLAASFAPPEQLHAWEAIDGIPDSMLDTAVAAQTAEEAQALLHPGRPDPAGPAAARFGTVEDAAADTRPLHPPEGGRPAAQAPGVVLYRGPHVAPRRVVKPAPSLETAPPHLRAEFKKTTVSLETPANGNYLVLSVVAGKHHGNNLKDKMAQWKTPSGCDSFFAIISNSHVVTAHDFAVMTAFTSATGMAAAAARLVPEGADKPVVCSVEMHNIKRKDNDSLVYPGVHSQLILGGSGKARAVAIVKKADLPVFLGHLADSDEADTDGRYHRKAFIVVRCQEESAAIRAQAAAAAAAVTANKGAVQIQCVLVQHHGTNLDVQPAVLQFAVKDMMDPIPALVADMATKPAMGDRILWLDNYEKVVGDIDGHRVTFIHASHATAILGVAPESPVAATLVALDAVHTHRVDCPVPTLSANMPGAVLVPLVVNAVCTNAGCEAVLDNPAMAKCPACTKTTAGKTDVVAVVQVNVAGPDGVPAGVPRFDTALVTVRGDLIINIFGAVKVTGKADVTTAAGLLPDNLPALVKQWRQQRGLLTVVNGTATAFVPSPEGL</sequence>
<comment type="caution">
    <text evidence="1">The sequence shown here is derived from an EMBL/GenBank/DDBJ whole genome shotgun (WGS) entry which is preliminary data.</text>
</comment>
<proteinExistence type="predicted"/>
<gene>
    <name evidence="1" type="ORF">HYH03_008889</name>
</gene>